<dbReference type="Pfam" id="PF01551">
    <property type="entry name" value="Peptidase_M23"/>
    <property type="match status" value="1"/>
</dbReference>
<name>A0A1C6JE12_9FIRM</name>
<dbReference type="PANTHER" id="PTHR21666">
    <property type="entry name" value="PEPTIDASE-RELATED"/>
    <property type="match status" value="1"/>
</dbReference>
<dbReference type="EMBL" id="FMHG01000001">
    <property type="protein sequence ID" value="SCJ80220.1"/>
    <property type="molecule type" value="Genomic_DNA"/>
</dbReference>
<dbReference type="SUPFAM" id="SSF51261">
    <property type="entry name" value="Duplicated hybrid motif"/>
    <property type="match status" value="1"/>
</dbReference>
<dbReference type="InterPro" id="IPR011055">
    <property type="entry name" value="Dup_hybrid_motif"/>
</dbReference>
<dbReference type="GO" id="GO:0004222">
    <property type="term" value="F:metalloendopeptidase activity"/>
    <property type="evidence" value="ECO:0007669"/>
    <property type="project" value="TreeGrafter"/>
</dbReference>
<evidence type="ECO:0000259" key="3">
    <source>
        <dbReference type="Pfam" id="PF01551"/>
    </source>
</evidence>
<keyword evidence="2" id="KW-0812">Transmembrane</keyword>
<proteinExistence type="predicted"/>
<feature type="domain" description="M23ase beta-sheet core" evidence="3">
    <location>
        <begin position="148"/>
        <end position="246"/>
    </location>
</feature>
<keyword evidence="2" id="KW-0472">Membrane</keyword>
<feature type="compositionally biased region" description="Polar residues" evidence="1">
    <location>
        <begin position="56"/>
        <end position="66"/>
    </location>
</feature>
<dbReference type="AlphaFoldDB" id="A0A1C6JE12"/>
<keyword evidence="2" id="KW-1133">Transmembrane helix</keyword>
<gene>
    <name evidence="4" type="primary">spoIIQ_2</name>
    <name evidence="4" type="ORF">SAMEA3545359_02118</name>
</gene>
<feature type="compositionally biased region" description="Basic and acidic residues" evidence="1">
    <location>
        <begin position="70"/>
        <end position="80"/>
    </location>
</feature>
<reference evidence="4" key="1">
    <citation type="submission" date="2015-09" db="EMBL/GenBank/DDBJ databases">
        <authorList>
            <consortium name="Pathogen Informatics"/>
        </authorList>
    </citation>
    <scope>NUCLEOTIDE SEQUENCE</scope>
    <source>
        <strain evidence="4">2789STDY5834896</strain>
    </source>
</reference>
<dbReference type="InterPro" id="IPR050570">
    <property type="entry name" value="Cell_wall_metabolism_enzyme"/>
</dbReference>
<sequence length="251" mass="26468">MQKLHYGKSKFQRFFSGKGFYIALAACILGAGIASWALINGTMNDIKKQNKAIGSETPSWESSDTQIVEKPVEDQAKPSEDSSAQQNTQSSSEPASTTSPDSSASPDAQDNSQTAPTGGFLSPISGETINPFSGGDLVKDATLGDWRTHNGVDIAADVGTQVISCAAGTVKSIRDDDLWGTVIEIEFEGGATGIYKAMSPETTVKEGQAVSAGDPIGTIAKSCVNESKLAPHLHFELKQDGKYVDPTGYWG</sequence>
<dbReference type="PANTHER" id="PTHR21666:SF270">
    <property type="entry name" value="MUREIN HYDROLASE ACTIVATOR ENVC"/>
    <property type="match status" value="1"/>
</dbReference>
<feature type="region of interest" description="Disordered" evidence="1">
    <location>
        <begin position="54"/>
        <end position="126"/>
    </location>
</feature>
<accession>A0A1C6JE12</accession>
<dbReference type="Gene3D" id="2.70.70.10">
    <property type="entry name" value="Glucose Permease (Domain IIA)"/>
    <property type="match status" value="1"/>
</dbReference>
<feature type="transmembrane region" description="Helical" evidence="2">
    <location>
        <begin position="20"/>
        <end position="39"/>
    </location>
</feature>
<evidence type="ECO:0000313" key="4">
    <source>
        <dbReference type="EMBL" id="SCJ80220.1"/>
    </source>
</evidence>
<dbReference type="CDD" id="cd12797">
    <property type="entry name" value="M23_peptidase"/>
    <property type="match status" value="1"/>
</dbReference>
<organism evidence="4">
    <name type="scientific">uncultured Anaerotruncus sp</name>
    <dbReference type="NCBI Taxonomy" id="905011"/>
    <lineage>
        <taxon>Bacteria</taxon>
        <taxon>Bacillati</taxon>
        <taxon>Bacillota</taxon>
        <taxon>Clostridia</taxon>
        <taxon>Eubacteriales</taxon>
        <taxon>Oscillospiraceae</taxon>
        <taxon>Anaerotruncus</taxon>
        <taxon>environmental samples</taxon>
    </lineage>
</organism>
<evidence type="ECO:0000256" key="1">
    <source>
        <dbReference type="SAM" id="MobiDB-lite"/>
    </source>
</evidence>
<feature type="compositionally biased region" description="Low complexity" evidence="1">
    <location>
        <begin position="88"/>
        <end position="113"/>
    </location>
</feature>
<protein>
    <submittedName>
        <fullName evidence="4">Stage II sporulation protein Q</fullName>
    </submittedName>
</protein>
<evidence type="ECO:0000256" key="2">
    <source>
        <dbReference type="SAM" id="Phobius"/>
    </source>
</evidence>
<dbReference type="InterPro" id="IPR016047">
    <property type="entry name" value="M23ase_b-sheet_dom"/>
</dbReference>